<evidence type="ECO:0000313" key="3">
    <source>
        <dbReference type="Proteomes" id="UP000585272"/>
    </source>
</evidence>
<dbReference type="Proteomes" id="UP000585272">
    <property type="component" value="Unassembled WGS sequence"/>
</dbReference>
<feature type="chain" id="PRO_5038400715" evidence="1">
    <location>
        <begin position="22"/>
        <end position="273"/>
    </location>
</feature>
<comment type="caution">
    <text evidence="2">The sequence shown here is derived from an EMBL/GenBank/DDBJ whole genome shotgun (WGS) entry which is preliminary data.</text>
</comment>
<accession>A0A840IFF3</accession>
<dbReference type="AlphaFoldDB" id="A0A840IFF3"/>
<sequence>MTLRGTVLAALAAMIAAGVGAAAAGAASDPGVRLTAAFPRDARLGAETPVAVGLKIAPRHLPAPVEELRLRFPDTLGIATSGLGAATCSRPAADFEKVMIAAVRLAGCSPNAVMGRGTARAEVRLGGHDRASSLVIPELANVTMLAAPFRADRFGLLFLANGQRPFGVTLAFAGEIGPAPRPFGGSLVMRVPPVPNQFDAVVALTQIAFEIGARDIRYRRGSGARASWYRPEGIVLPRRCPRAGFRFELELRLADGRRPRASAVAPCPRPATG</sequence>
<gene>
    <name evidence="2" type="ORF">BDZ31_002380</name>
</gene>
<protein>
    <submittedName>
        <fullName evidence="2">Uncharacterized protein</fullName>
    </submittedName>
</protein>
<organism evidence="2 3">
    <name type="scientific">Conexibacter arvalis</name>
    <dbReference type="NCBI Taxonomy" id="912552"/>
    <lineage>
        <taxon>Bacteria</taxon>
        <taxon>Bacillati</taxon>
        <taxon>Actinomycetota</taxon>
        <taxon>Thermoleophilia</taxon>
        <taxon>Solirubrobacterales</taxon>
        <taxon>Conexibacteraceae</taxon>
        <taxon>Conexibacter</taxon>
    </lineage>
</organism>
<name>A0A840IFF3_9ACTN</name>
<reference evidence="2 3" key="1">
    <citation type="submission" date="2020-08" db="EMBL/GenBank/DDBJ databases">
        <title>Genomic Encyclopedia of Archaeal and Bacterial Type Strains, Phase II (KMG-II): from individual species to whole genera.</title>
        <authorList>
            <person name="Goeker M."/>
        </authorList>
    </citation>
    <scope>NUCLEOTIDE SEQUENCE [LARGE SCALE GENOMIC DNA]</scope>
    <source>
        <strain evidence="2 3">DSM 23288</strain>
    </source>
</reference>
<evidence type="ECO:0000256" key="1">
    <source>
        <dbReference type="SAM" id="SignalP"/>
    </source>
</evidence>
<feature type="signal peptide" evidence="1">
    <location>
        <begin position="1"/>
        <end position="21"/>
    </location>
</feature>
<evidence type="ECO:0000313" key="2">
    <source>
        <dbReference type="EMBL" id="MBB4662794.1"/>
    </source>
</evidence>
<dbReference type="RefSeq" id="WP_183342249.1">
    <property type="nucleotide sequence ID" value="NZ_JACHNU010000002.1"/>
</dbReference>
<dbReference type="EMBL" id="JACHNU010000002">
    <property type="protein sequence ID" value="MBB4662794.1"/>
    <property type="molecule type" value="Genomic_DNA"/>
</dbReference>
<keyword evidence="3" id="KW-1185">Reference proteome</keyword>
<proteinExistence type="predicted"/>
<keyword evidence="1" id="KW-0732">Signal</keyword>